<keyword evidence="1" id="KW-0378">Hydrolase</keyword>
<dbReference type="InterPro" id="IPR022742">
    <property type="entry name" value="Hydrolase_4"/>
</dbReference>
<dbReference type="Pfam" id="PF12146">
    <property type="entry name" value="Hydrolase_4"/>
    <property type="match status" value="1"/>
</dbReference>
<protein>
    <recommendedName>
        <fullName evidence="2">Serine aminopeptidase S33 domain-containing protein</fullName>
    </recommendedName>
</protein>
<feature type="domain" description="Serine aminopeptidase S33" evidence="2">
    <location>
        <begin position="28"/>
        <end position="138"/>
    </location>
</feature>
<evidence type="ECO:0000313" key="3">
    <source>
        <dbReference type="EMBL" id="AGI74644.1"/>
    </source>
</evidence>
<dbReference type="Gene3D" id="1.10.10.800">
    <property type="match status" value="1"/>
</dbReference>
<dbReference type="eggNOG" id="COG1073">
    <property type="taxonomic scope" value="Bacteria"/>
</dbReference>
<evidence type="ECO:0000256" key="1">
    <source>
        <dbReference type="ARBA" id="ARBA00022801"/>
    </source>
</evidence>
<evidence type="ECO:0000259" key="2">
    <source>
        <dbReference type="Pfam" id="PF12146"/>
    </source>
</evidence>
<dbReference type="Proteomes" id="UP000004688">
    <property type="component" value="Chromosome"/>
</dbReference>
<dbReference type="SUPFAM" id="SSF53474">
    <property type="entry name" value="alpha/beta-Hydrolases"/>
    <property type="match status" value="1"/>
</dbReference>
<dbReference type="InterPro" id="IPR029058">
    <property type="entry name" value="AB_hydrolase_fold"/>
</dbReference>
<sequence>MFQEVSFASEGAKLRGRHYSHAISLNPTVVMTHGTTATVSMTVDHYAEAIFAAGFDVLLYDHKNFGRSGGEPRQEINPWIQTRGYRDAVAFLRVKQPDSPIVLWGDSFSAGLALVAGALIDDIAAIVAQIPVCGVALPQGFTDDGAFEIMKEVFEIGDVAGGPEQTTGPMPVVSSDQQNTPSLLTPIQAFRWFIEHGGRHGSRWENWASRVIPETPVACNPYVTAPYLSMPVQMVVGRNDEMVHCNPEIQRAVFDRLTGEKEFVEIDGGHFGLLWHPSAEFDEAINRQIAFLSKVFESD</sequence>
<keyword evidence="4" id="KW-1185">Reference proteome</keyword>
<dbReference type="EMBL" id="CP003742">
    <property type="protein sequence ID" value="AGI74644.1"/>
    <property type="molecule type" value="Genomic_DNA"/>
</dbReference>
<reference evidence="3 4" key="1">
    <citation type="journal article" date="2013" name="PLoS ONE">
        <title>Poles Apart: Arctic and Antarctic Octadecabacter strains Share High Genome Plasticity and a New Type of Xanthorhodopsin.</title>
        <authorList>
            <person name="Vollmers J."/>
            <person name="Voget S."/>
            <person name="Dietrich S."/>
            <person name="Gollnow K."/>
            <person name="Smits M."/>
            <person name="Meyer K."/>
            <person name="Brinkhoff T."/>
            <person name="Simon M."/>
            <person name="Daniel R."/>
        </authorList>
    </citation>
    <scope>NUCLEOTIDE SEQUENCE [LARGE SCALE GENOMIC DNA]</scope>
    <source>
        <strain evidence="3 4">238</strain>
    </source>
</reference>
<accession>M9RPV4</accession>
<dbReference type="AlphaFoldDB" id="M9RPV4"/>
<dbReference type="PANTHER" id="PTHR22946:SF9">
    <property type="entry name" value="POLYKETIDE TRANSFERASE AF380"/>
    <property type="match status" value="1"/>
</dbReference>
<dbReference type="STRING" id="391616.OA238_c48160"/>
<organism evidence="3 4">
    <name type="scientific">Octadecabacter arcticus 238</name>
    <dbReference type="NCBI Taxonomy" id="391616"/>
    <lineage>
        <taxon>Bacteria</taxon>
        <taxon>Pseudomonadati</taxon>
        <taxon>Pseudomonadota</taxon>
        <taxon>Alphaproteobacteria</taxon>
        <taxon>Rhodobacterales</taxon>
        <taxon>Roseobacteraceae</taxon>
        <taxon>Octadecabacter</taxon>
    </lineage>
</organism>
<dbReference type="KEGG" id="oar:OA238_c48160"/>
<name>M9RPV4_9RHOB</name>
<dbReference type="GO" id="GO:0052689">
    <property type="term" value="F:carboxylic ester hydrolase activity"/>
    <property type="evidence" value="ECO:0007669"/>
    <property type="project" value="UniProtKB-ARBA"/>
</dbReference>
<dbReference type="RefSeq" id="WP_015497556.1">
    <property type="nucleotide sequence ID" value="NC_020908.1"/>
</dbReference>
<dbReference type="HOGENOM" id="CLU_048587_1_1_5"/>
<dbReference type="Gene3D" id="3.40.50.1820">
    <property type="entry name" value="alpha/beta hydrolase"/>
    <property type="match status" value="1"/>
</dbReference>
<evidence type="ECO:0000313" key="4">
    <source>
        <dbReference type="Proteomes" id="UP000004688"/>
    </source>
</evidence>
<dbReference type="PANTHER" id="PTHR22946">
    <property type="entry name" value="DIENELACTONE HYDROLASE DOMAIN-CONTAINING PROTEIN-RELATED"/>
    <property type="match status" value="1"/>
</dbReference>
<proteinExistence type="predicted"/>
<dbReference type="InterPro" id="IPR050261">
    <property type="entry name" value="FrsA_esterase"/>
</dbReference>
<gene>
    <name evidence="3" type="ORF">OA238_c48160</name>
</gene>